<protein>
    <submittedName>
        <fullName evidence="1">Uncharacterized protein</fullName>
    </submittedName>
</protein>
<reference evidence="1" key="1">
    <citation type="submission" date="2023-12" db="EMBL/GenBank/DDBJ databases">
        <authorList>
            <person name="Brown T."/>
        </authorList>
    </citation>
    <scope>NUCLEOTIDE SEQUENCE</scope>
</reference>
<dbReference type="Proteomes" id="UP001314169">
    <property type="component" value="Chromosome 8"/>
</dbReference>
<keyword evidence="2" id="KW-1185">Reference proteome</keyword>
<proteinExistence type="predicted"/>
<dbReference type="EMBL" id="OY882865">
    <property type="protein sequence ID" value="CAK6448521.1"/>
    <property type="molecule type" value="Genomic_DNA"/>
</dbReference>
<gene>
    <name evidence="1" type="ORF">MPIPNATIZW_LOCUS16827</name>
</gene>
<accession>A0ABP0ADC1</accession>
<organism evidence="1 2">
    <name type="scientific">Pipistrellus nathusii</name>
    <name type="common">Nathusius' pipistrelle</name>
    <dbReference type="NCBI Taxonomy" id="59473"/>
    <lineage>
        <taxon>Eukaryota</taxon>
        <taxon>Metazoa</taxon>
        <taxon>Chordata</taxon>
        <taxon>Craniata</taxon>
        <taxon>Vertebrata</taxon>
        <taxon>Euteleostomi</taxon>
        <taxon>Mammalia</taxon>
        <taxon>Eutheria</taxon>
        <taxon>Laurasiatheria</taxon>
        <taxon>Chiroptera</taxon>
        <taxon>Yangochiroptera</taxon>
        <taxon>Vespertilionidae</taxon>
        <taxon>Pipistrellus</taxon>
    </lineage>
</organism>
<sequence>MVNWQFPTVYNSGTASTLRYKEINVRTTEWLEIKREMFTQGDLEQYLRLTTRGSVHEICALGGGCSSAWQSGTFGGCLTARSRTSLTQSRLLAPNHLPVFLIASNHLCLPP</sequence>
<evidence type="ECO:0000313" key="2">
    <source>
        <dbReference type="Proteomes" id="UP001314169"/>
    </source>
</evidence>
<evidence type="ECO:0000313" key="1">
    <source>
        <dbReference type="EMBL" id="CAK6448521.1"/>
    </source>
</evidence>
<name>A0ABP0ADC1_PIPNA</name>